<organism evidence="2">
    <name type="scientific">Planktothricoides raciborskii GIHE-MW2</name>
    <dbReference type="NCBI Taxonomy" id="2792601"/>
    <lineage>
        <taxon>Bacteria</taxon>
        <taxon>Bacillati</taxon>
        <taxon>Cyanobacteriota</taxon>
        <taxon>Cyanophyceae</taxon>
        <taxon>Oscillatoriophycideae</taxon>
        <taxon>Oscillatoriales</taxon>
        <taxon>Oscillatoriaceae</taxon>
        <taxon>Planktothricoides</taxon>
    </lineage>
</organism>
<dbReference type="NCBIfam" id="TIGR04168">
    <property type="entry name" value="TIGR04168 family protein"/>
    <property type="match status" value="1"/>
</dbReference>
<feature type="domain" description="Calcineurin-like phosphoesterase" evidence="1">
    <location>
        <begin position="11"/>
        <end position="226"/>
    </location>
</feature>
<name>A0AAU8JJF7_9CYAN</name>
<sequence length="310" mass="34383">MQHPIKAEPPIKIAVVGDVHEQWEAADNEAIAHLGVDLVLFVGDFGNESVSVVQQVAALETPKAVILGNHDAVYTATPWGRKKCPYNPQLENRLQAQLDLLGATHVGYEKLDFADFRLSVVGGRPFSYGGPSWKYADFYRDWFGVLNMQESTARIVAAARLSAYDTVIFLSHNGPTGLGDRPEDICGKDWKPIGGDYGDPDLEAAIAQTRQLGKTIPLVTFGHMHHKLKHTQETLRQCVEVSPEGTVYYNGAIVPRIVQIRGEKQRNFSLITLNQGIVSDICIVWVNHQSQIISEEIIYRRKIDAIAQSA</sequence>
<dbReference type="CDD" id="cd07397">
    <property type="entry name" value="MPP_NostocDevT-like"/>
    <property type="match status" value="1"/>
</dbReference>
<dbReference type="InterPro" id="IPR029052">
    <property type="entry name" value="Metallo-depent_PP-like"/>
</dbReference>
<evidence type="ECO:0000313" key="2">
    <source>
        <dbReference type="EMBL" id="XCM38989.1"/>
    </source>
</evidence>
<dbReference type="RefSeq" id="WP_054465701.1">
    <property type="nucleotide sequence ID" value="NZ_CP159837.1"/>
</dbReference>
<dbReference type="Gene3D" id="3.60.21.10">
    <property type="match status" value="1"/>
</dbReference>
<proteinExistence type="predicted"/>
<protein>
    <submittedName>
        <fullName evidence="2">TIGR04168 family protein</fullName>
    </submittedName>
</protein>
<dbReference type="PANTHER" id="PTHR35769">
    <property type="entry name" value="CALCINEURIN-LIKE METALLO-PHOSPHOESTERASE SUPERFAMILY PROTEIN"/>
    <property type="match status" value="1"/>
</dbReference>
<dbReference type="GO" id="GO:0016787">
    <property type="term" value="F:hydrolase activity"/>
    <property type="evidence" value="ECO:0007669"/>
    <property type="project" value="InterPro"/>
</dbReference>
<accession>A0AAU8JJF7</accession>
<reference evidence="2" key="1">
    <citation type="submission" date="2024-07" db="EMBL/GenBank/DDBJ databases">
        <authorList>
            <person name="Kim Y.J."/>
            <person name="Jeong J.Y."/>
        </authorList>
    </citation>
    <scope>NUCLEOTIDE SEQUENCE</scope>
    <source>
        <strain evidence="2">GIHE-MW2</strain>
    </source>
</reference>
<gene>
    <name evidence="2" type="ORF">ABWT76_001872</name>
</gene>
<dbReference type="SUPFAM" id="SSF56300">
    <property type="entry name" value="Metallo-dependent phosphatases"/>
    <property type="match status" value="1"/>
</dbReference>
<dbReference type="EMBL" id="CP159837">
    <property type="protein sequence ID" value="XCM38989.1"/>
    <property type="molecule type" value="Genomic_DNA"/>
</dbReference>
<evidence type="ECO:0000259" key="1">
    <source>
        <dbReference type="Pfam" id="PF00149"/>
    </source>
</evidence>
<dbReference type="Pfam" id="PF00149">
    <property type="entry name" value="Metallophos"/>
    <property type="match status" value="1"/>
</dbReference>
<dbReference type="PANTHER" id="PTHR35769:SF2">
    <property type="entry name" value="CALCINEURIN-LIKE METALLO-PHOSPHOESTERASE SUPERFAMILY PROTEIN"/>
    <property type="match status" value="1"/>
</dbReference>
<dbReference type="AlphaFoldDB" id="A0AAU8JJF7"/>
<dbReference type="InterPro" id="IPR004843">
    <property type="entry name" value="Calcineurin-like_PHP"/>
</dbReference>
<dbReference type="InterPro" id="IPR027629">
    <property type="entry name" value="DevT-like"/>
</dbReference>